<dbReference type="Proteomes" id="UP001378188">
    <property type="component" value="Unassembled WGS sequence"/>
</dbReference>
<name>A0AAW9RFB1_9HYPH</name>
<evidence type="ECO:0000256" key="1">
    <source>
        <dbReference type="ARBA" id="ARBA00009986"/>
    </source>
</evidence>
<comment type="caution">
    <text evidence="4">The sequence shown here is derived from an EMBL/GenBank/DDBJ whole genome shotgun (WGS) entry which is preliminary data.</text>
</comment>
<keyword evidence="5" id="KW-1185">Reference proteome</keyword>
<dbReference type="RefSeq" id="WP_340328327.1">
    <property type="nucleotide sequence ID" value="NZ_JAZHOF010000002.1"/>
</dbReference>
<evidence type="ECO:0000259" key="3">
    <source>
        <dbReference type="Pfam" id="PF00171"/>
    </source>
</evidence>
<reference evidence="4 5" key="1">
    <citation type="submission" date="2024-02" db="EMBL/GenBank/DDBJ databases">
        <title>Genome analysis and characterization of Microbaculum marinisediminis sp. nov., isolated from marine sediment.</title>
        <authorList>
            <person name="Du Z.-J."/>
            <person name="Ye Y.-Q."/>
            <person name="Zhang Z.-R."/>
            <person name="Yuan S.-M."/>
            <person name="Zhang X.-Y."/>
        </authorList>
    </citation>
    <scope>NUCLEOTIDE SEQUENCE [LARGE SCALE GENOMIC DNA]</scope>
    <source>
        <strain evidence="4 5">SDUM1044001</strain>
    </source>
</reference>
<sequence length="470" mass="49318">MARNHLLFVGGDWRPGARGHRLDLIDPATERGIGQVACAAPDDIDDALAAAAGALDAWRARAPDDRGRILLDAADLLDARLDAAAADLSEEQGKTVAEARGEYARAVETLQWYGANAADLCAPVALDRSRTLVPSAVGVVAAFTPWNYPAVLNARKLAAPLVAGCTVILKAAEEAPSAGCHLVEVLHEAGAPAGVVNLLFGDPPEISRRLVASAAVKALTFTGSTRVGKQLAALAAANLQRCVLELGGHSPVIVCADTDLPAAARAICDYKFECAGQSCNAPSRVIVEATVYERFLEHLVAMAGAIRVGDGRDPATDMGPMANARRIEAMRALIGDAVDRGANVLIGGAEPAGPGFFWPPTILTDVPADARILREEPFGPVLAVSRFEDFDDAIRQANTTDYGLASYVFTASRDRRAQATAGLAVGSVSFNRLKGIAADAPNCGIDDSGYGYEGGMEGLREFQYLKLVNH</sequence>
<dbReference type="EMBL" id="JAZHOF010000002">
    <property type="protein sequence ID" value="MEJ8570580.1"/>
    <property type="molecule type" value="Genomic_DNA"/>
</dbReference>
<dbReference type="AlphaFoldDB" id="A0AAW9RFB1"/>
<dbReference type="Gene3D" id="3.40.605.10">
    <property type="entry name" value="Aldehyde Dehydrogenase, Chain A, domain 1"/>
    <property type="match status" value="1"/>
</dbReference>
<dbReference type="Gene3D" id="3.40.309.10">
    <property type="entry name" value="Aldehyde Dehydrogenase, Chain A, domain 2"/>
    <property type="match status" value="1"/>
</dbReference>
<accession>A0AAW9RFB1</accession>
<dbReference type="InterPro" id="IPR016160">
    <property type="entry name" value="Ald_DH_CS_CYS"/>
</dbReference>
<dbReference type="SUPFAM" id="SSF53720">
    <property type="entry name" value="ALDH-like"/>
    <property type="match status" value="1"/>
</dbReference>
<dbReference type="FunFam" id="3.40.309.10:FF:000009">
    <property type="entry name" value="Aldehyde dehydrogenase A"/>
    <property type="match status" value="1"/>
</dbReference>
<dbReference type="Pfam" id="PF00171">
    <property type="entry name" value="Aldedh"/>
    <property type="match status" value="1"/>
</dbReference>
<keyword evidence="2" id="KW-0560">Oxidoreductase</keyword>
<comment type="similarity">
    <text evidence="1">Belongs to the aldehyde dehydrogenase family.</text>
</comment>
<feature type="domain" description="Aldehyde dehydrogenase" evidence="3">
    <location>
        <begin position="13"/>
        <end position="468"/>
    </location>
</feature>
<dbReference type="InterPro" id="IPR016163">
    <property type="entry name" value="Ald_DH_C"/>
</dbReference>
<dbReference type="PROSITE" id="PS00070">
    <property type="entry name" value="ALDEHYDE_DEHYDR_CYS"/>
    <property type="match status" value="1"/>
</dbReference>
<dbReference type="InterPro" id="IPR015590">
    <property type="entry name" value="Aldehyde_DH_dom"/>
</dbReference>
<gene>
    <name evidence="4" type="ORF">V3328_03800</name>
</gene>
<evidence type="ECO:0000256" key="2">
    <source>
        <dbReference type="ARBA" id="ARBA00023002"/>
    </source>
</evidence>
<dbReference type="InterPro" id="IPR016162">
    <property type="entry name" value="Ald_DH_N"/>
</dbReference>
<evidence type="ECO:0000313" key="5">
    <source>
        <dbReference type="Proteomes" id="UP001378188"/>
    </source>
</evidence>
<dbReference type="GO" id="GO:0016620">
    <property type="term" value="F:oxidoreductase activity, acting on the aldehyde or oxo group of donors, NAD or NADP as acceptor"/>
    <property type="evidence" value="ECO:0007669"/>
    <property type="project" value="InterPro"/>
</dbReference>
<proteinExistence type="inferred from homology"/>
<dbReference type="InterPro" id="IPR016161">
    <property type="entry name" value="Ald_DH/histidinol_DH"/>
</dbReference>
<organism evidence="4 5">
    <name type="scientific">Microbaculum marinum</name>
    <dbReference type="NCBI Taxonomy" id="1764581"/>
    <lineage>
        <taxon>Bacteria</taxon>
        <taxon>Pseudomonadati</taxon>
        <taxon>Pseudomonadota</taxon>
        <taxon>Alphaproteobacteria</taxon>
        <taxon>Hyphomicrobiales</taxon>
        <taxon>Tepidamorphaceae</taxon>
        <taxon>Microbaculum</taxon>
    </lineage>
</organism>
<dbReference type="InterPro" id="IPR050740">
    <property type="entry name" value="Aldehyde_DH_Superfamily"/>
</dbReference>
<protein>
    <submittedName>
        <fullName evidence="4">Aldehyde dehydrogenase family protein</fullName>
    </submittedName>
</protein>
<evidence type="ECO:0000313" key="4">
    <source>
        <dbReference type="EMBL" id="MEJ8570580.1"/>
    </source>
</evidence>
<dbReference type="PANTHER" id="PTHR43353">
    <property type="entry name" value="SUCCINATE-SEMIALDEHYDE DEHYDROGENASE, MITOCHONDRIAL"/>
    <property type="match status" value="1"/>
</dbReference>
<dbReference type="PANTHER" id="PTHR43353:SF5">
    <property type="entry name" value="SUCCINATE-SEMIALDEHYDE DEHYDROGENASE, MITOCHONDRIAL"/>
    <property type="match status" value="1"/>
</dbReference>